<dbReference type="KEGG" id="pchi:PC41400_00235"/>
<evidence type="ECO:0000256" key="5">
    <source>
        <dbReference type="ARBA" id="ARBA00048542"/>
    </source>
</evidence>
<keyword evidence="2 6" id="KW-0288">FMN</keyword>
<dbReference type="OrthoDB" id="9805013at2"/>
<dbReference type="PANTHER" id="PTHR43741:SF7">
    <property type="entry name" value="FMN-DEPENDENT NADH:QUINONE OXIDOREDUCTASE"/>
    <property type="match status" value="1"/>
</dbReference>
<dbReference type="SUPFAM" id="SSF52218">
    <property type="entry name" value="Flavoproteins"/>
    <property type="match status" value="1"/>
</dbReference>
<proteinExistence type="inferred from homology"/>
<evidence type="ECO:0000256" key="1">
    <source>
        <dbReference type="ARBA" id="ARBA00022630"/>
    </source>
</evidence>
<dbReference type="Pfam" id="PF02525">
    <property type="entry name" value="Flavodoxin_2"/>
    <property type="match status" value="1"/>
</dbReference>
<evidence type="ECO:0000259" key="7">
    <source>
        <dbReference type="Pfam" id="PF02525"/>
    </source>
</evidence>
<dbReference type="RefSeq" id="WP_042231238.1">
    <property type="nucleotide sequence ID" value="NZ_CP026520.1"/>
</dbReference>
<dbReference type="GeneID" id="95373245"/>
<evidence type="ECO:0000313" key="9">
    <source>
        <dbReference type="Proteomes" id="UP000288943"/>
    </source>
</evidence>
<dbReference type="AlphaFoldDB" id="A0A410WP85"/>
<dbReference type="Gene3D" id="3.40.50.360">
    <property type="match status" value="1"/>
</dbReference>
<name>A0A410WP85_9BACL</name>
<sequence>MSTLLYITAHPHDDRASYSMAVGKAFLDAYRENYPGDHIVTLDLYKAYIPQIDTDVFGGWGKLRSGSSFDQLSEEEKKKVTRFGELTDQFVAGDKYVFVTPMWNFSFPPVMKAYIDTICTAGKTFKYTENGPVGLLTGKKALHVYACGGVYSEGPGAGSDFGSPYLKTIMSFFGISSFETLYVEGMAQFPDRAEQIKQDAIKHAQEKARTF</sequence>
<protein>
    <recommendedName>
        <fullName evidence="6">FMN dependent NADH:quinone oxidoreductase</fullName>
        <ecNumber evidence="6">1.6.5.-</ecNumber>
    </recommendedName>
    <alternativeName>
        <fullName evidence="6">Azo-dye reductase</fullName>
    </alternativeName>
    <alternativeName>
        <fullName evidence="6">FMN-dependent NADH-azo compound oxidoreductase</fullName>
    </alternativeName>
    <alternativeName>
        <fullName evidence="6">FMN-dependent NADH-azoreductase</fullName>
        <ecNumber evidence="6">1.7.1.17</ecNumber>
    </alternativeName>
</protein>
<evidence type="ECO:0000256" key="3">
    <source>
        <dbReference type="ARBA" id="ARBA00023002"/>
    </source>
</evidence>
<comment type="function">
    <text evidence="6">Also exhibits azoreductase activity. Catalyzes the reductive cleavage of the azo bond in aromatic azo compounds to the corresponding amines.</text>
</comment>
<comment type="catalytic activity">
    <reaction evidence="5">
        <text>N,N-dimethyl-1,4-phenylenediamine + anthranilate + 2 NAD(+) = 2-(4-dimethylaminophenyl)diazenylbenzoate + 2 NADH + 2 H(+)</text>
        <dbReference type="Rhea" id="RHEA:55872"/>
        <dbReference type="ChEBI" id="CHEBI:15378"/>
        <dbReference type="ChEBI" id="CHEBI:15783"/>
        <dbReference type="ChEBI" id="CHEBI:16567"/>
        <dbReference type="ChEBI" id="CHEBI:57540"/>
        <dbReference type="ChEBI" id="CHEBI:57945"/>
        <dbReference type="ChEBI" id="CHEBI:71579"/>
        <dbReference type="EC" id="1.7.1.17"/>
    </reaction>
    <physiologicalReaction direction="right-to-left" evidence="5">
        <dbReference type="Rhea" id="RHEA:55874"/>
    </physiologicalReaction>
</comment>
<organism evidence="8 9">
    <name type="scientific">Paenibacillus chitinolyticus</name>
    <dbReference type="NCBI Taxonomy" id="79263"/>
    <lineage>
        <taxon>Bacteria</taxon>
        <taxon>Bacillati</taxon>
        <taxon>Bacillota</taxon>
        <taxon>Bacilli</taxon>
        <taxon>Bacillales</taxon>
        <taxon>Paenibacillaceae</taxon>
        <taxon>Paenibacillus</taxon>
    </lineage>
</organism>
<comment type="similarity">
    <text evidence="6">Belongs to the azoreductase type 1 family.</text>
</comment>
<feature type="binding site" evidence="6">
    <location>
        <begin position="17"/>
        <end position="19"/>
    </location>
    <ligand>
        <name>FMN</name>
        <dbReference type="ChEBI" id="CHEBI:58210"/>
    </ligand>
</feature>
<keyword evidence="1 6" id="KW-0285">Flavoprotein</keyword>
<evidence type="ECO:0000313" key="8">
    <source>
        <dbReference type="EMBL" id="QAV16208.1"/>
    </source>
</evidence>
<feature type="binding site" evidence="6">
    <location>
        <begin position="102"/>
        <end position="105"/>
    </location>
    <ligand>
        <name>FMN</name>
        <dbReference type="ChEBI" id="CHEBI:58210"/>
    </ligand>
</feature>
<dbReference type="HAMAP" id="MF_01216">
    <property type="entry name" value="Azoreductase_type1"/>
    <property type="match status" value="1"/>
</dbReference>
<accession>A0A410WP85</accession>
<dbReference type="InterPro" id="IPR023048">
    <property type="entry name" value="NADH:quinone_OxRdtase_FMN_depd"/>
</dbReference>
<dbReference type="InterPro" id="IPR029039">
    <property type="entry name" value="Flavoprotein-like_sf"/>
</dbReference>
<evidence type="ECO:0000256" key="2">
    <source>
        <dbReference type="ARBA" id="ARBA00022643"/>
    </source>
</evidence>
<keyword evidence="4 6" id="KW-0520">NAD</keyword>
<gene>
    <name evidence="6" type="primary">azoR</name>
    <name evidence="8" type="ORF">PC41400_00235</name>
</gene>
<evidence type="ECO:0000256" key="6">
    <source>
        <dbReference type="HAMAP-Rule" id="MF_01216"/>
    </source>
</evidence>
<feature type="domain" description="Flavodoxin-like fold" evidence="7">
    <location>
        <begin position="3"/>
        <end position="206"/>
    </location>
</feature>
<keyword evidence="3 6" id="KW-0560">Oxidoreductase</keyword>
<comment type="subunit">
    <text evidence="6">Homodimer.</text>
</comment>
<dbReference type="EC" id="1.6.5.-" evidence="6"/>
<dbReference type="GO" id="GO:0016652">
    <property type="term" value="F:oxidoreductase activity, acting on NAD(P)H as acceptor"/>
    <property type="evidence" value="ECO:0007669"/>
    <property type="project" value="UniProtKB-UniRule"/>
</dbReference>
<dbReference type="EMBL" id="CP026520">
    <property type="protein sequence ID" value="QAV16208.1"/>
    <property type="molecule type" value="Genomic_DNA"/>
</dbReference>
<dbReference type="NCBIfam" id="NF010075">
    <property type="entry name" value="PRK13556.1"/>
    <property type="match status" value="1"/>
</dbReference>
<comment type="cofactor">
    <cofactor evidence="6">
        <name>FMN</name>
        <dbReference type="ChEBI" id="CHEBI:58210"/>
    </cofactor>
    <text evidence="6">Binds 1 FMN per subunit.</text>
</comment>
<dbReference type="GO" id="GO:0009055">
    <property type="term" value="F:electron transfer activity"/>
    <property type="evidence" value="ECO:0007669"/>
    <property type="project" value="UniProtKB-UniRule"/>
</dbReference>
<dbReference type="PANTHER" id="PTHR43741">
    <property type="entry name" value="FMN-DEPENDENT NADH-AZOREDUCTASE 1"/>
    <property type="match status" value="1"/>
</dbReference>
<comment type="caution">
    <text evidence="6">Lacks conserved residue(s) required for the propagation of feature annotation.</text>
</comment>
<comment type="function">
    <text evidence="6">Quinone reductase that provides resistance to thiol-specific stress caused by electrophilic quinones.</text>
</comment>
<dbReference type="Proteomes" id="UP000288943">
    <property type="component" value="Chromosome"/>
</dbReference>
<dbReference type="GO" id="GO:0016655">
    <property type="term" value="F:oxidoreductase activity, acting on NAD(P)H, quinone or similar compound as acceptor"/>
    <property type="evidence" value="ECO:0007669"/>
    <property type="project" value="InterPro"/>
</dbReference>
<dbReference type="GO" id="GO:0010181">
    <property type="term" value="F:FMN binding"/>
    <property type="evidence" value="ECO:0007669"/>
    <property type="project" value="UniProtKB-UniRule"/>
</dbReference>
<evidence type="ECO:0000256" key="4">
    <source>
        <dbReference type="ARBA" id="ARBA00023027"/>
    </source>
</evidence>
<comment type="catalytic activity">
    <reaction evidence="6">
        <text>2 a quinone + NADH + H(+) = 2 a 1,4-benzosemiquinone + NAD(+)</text>
        <dbReference type="Rhea" id="RHEA:65952"/>
        <dbReference type="ChEBI" id="CHEBI:15378"/>
        <dbReference type="ChEBI" id="CHEBI:57540"/>
        <dbReference type="ChEBI" id="CHEBI:57945"/>
        <dbReference type="ChEBI" id="CHEBI:132124"/>
        <dbReference type="ChEBI" id="CHEBI:134225"/>
    </reaction>
</comment>
<dbReference type="InterPro" id="IPR003680">
    <property type="entry name" value="Flavodoxin_fold"/>
</dbReference>
<reference evidence="8 9" key="1">
    <citation type="submission" date="2018-01" db="EMBL/GenBank/DDBJ databases">
        <title>The whole genome sequencing and assembly of Paenibacillus chitinolyticus KCCM 41400 strain.</title>
        <authorList>
            <person name="Kim J.-Y."/>
            <person name="Park M.-K."/>
            <person name="Lee Y.-J."/>
            <person name="Yi H."/>
            <person name="Bahn Y.-S."/>
            <person name="Kim J.F."/>
            <person name="Lee D.-W."/>
        </authorList>
    </citation>
    <scope>NUCLEOTIDE SEQUENCE [LARGE SCALE GENOMIC DNA]</scope>
    <source>
        <strain evidence="8 9">KCCM 41400</strain>
    </source>
</reference>
<dbReference type="InterPro" id="IPR050104">
    <property type="entry name" value="FMN-dep_NADH:Q_OxRdtase_AzoR1"/>
</dbReference>
<dbReference type="EC" id="1.7.1.17" evidence="6"/>